<comment type="cofactor">
    <cofactor evidence="13 16">
        <name>heme b</name>
        <dbReference type="ChEBI" id="CHEBI:60344"/>
    </cofactor>
    <text evidence="13 16">Binds 1 heme b (iron(II)-protoporphyrin IX) group per subunit.</text>
</comment>
<organism evidence="18 20">
    <name type="scientific">Medicago truncatula</name>
    <name type="common">Barrel medic</name>
    <name type="synonym">Medicago tribuloides</name>
    <dbReference type="NCBI Taxonomy" id="3880"/>
    <lineage>
        <taxon>Eukaryota</taxon>
        <taxon>Viridiplantae</taxon>
        <taxon>Streptophyta</taxon>
        <taxon>Embryophyta</taxon>
        <taxon>Tracheophyta</taxon>
        <taxon>Spermatophyta</taxon>
        <taxon>Magnoliopsida</taxon>
        <taxon>eudicotyledons</taxon>
        <taxon>Gunneridae</taxon>
        <taxon>Pentapetalae</taxon>
        <taxon>rosids</taxon>
        <taxon>fabids</taxon>
        <taxon>Fabales</taxon>
        <taxon>Fabaceae</taxon>
        <taxon>Papilionoideae</taxon>
        <taxon>50 kb inversion clade</taxon>
        <taxon>NPAAA clade</taxon>
        <taxon>Hologalegina</taxon>
        <taxon>IRL clade</taxon>
        <taxon>Trifolieae</taxon>
        <taxon>Medicago</taxon>
    </lineage>
</organism>
<evidence type="ECO:0000313" key="18">
    <source>
        <dbReference type="EMBL" id="KEH16560.1"/>
    </source>
</evidence>
<dbReference type="PaxDb" id="3880-AES86674"/>
<evidence type="ECO:0000313" key="19">
    <source>
        <dbReference type="EnsemblPlants" id="KEH16560"/>
    </source>
</evidence>
<dbReference type="Gene3D" id="1.10.420.10">
    <property type="entry name" value="Peroxidase, domain 2"/>
    <property type="match status" value="1"/>
</dbReference>
<comment type="function">
    <text evidence="2">Removal of H(2)O(2), oxidation of toxic reductants, biosynthesis and degradation of lignin, suberization, auxin catabolism, response to environmental stresses such as wounding, pathogen attack and oxidative stress. These functions might be dependent on each isozyme/isoform in each plant tissue.</text>
</comment>
<dbReference type="PRINTS" id="PR00458">
    <property type="entry name" value="PEROXIDASE"/>
</dbReference>
<evidence type="ECO:0000256" key="2">
    <source>
        <dbReference type="ARBA" id="ARBA00002322"/>
    </source>
</evidence>
<name>A0A072TSM6_MEDTR</name>
<dbReference type="PROSITE" id="PS50873">
    <property type="entry name" value="PEROXIDASE_4"/>
    <property type="match status" value="1"/>
</dbReference>
<dbReference type="FunFam" id="1.10.420.10:FF:000001">
    <property type="entry name" value="Peroxidase"/>
    <property type="match status" value="1"/>
</dbReference>
<keyword evidence="20" id="KW-1185">Reference proteome</keyword>
<evidence type="ECO:0000256" key="13">
    <source>
        <dbReference type="PIRSR" id="PIRSR600823-3"/>
    </source>
</evidence>
<evidence type="ECO:0000256" key="4">
    <source>
        <dbReference type="ARBA" id="ARBA00012313"/>
    </source>
</evidence>
<dbReference type="GO" id="GO:0009505">
    <property type="term" value="C:plant-type cell wall"/>
    <property type="evidence" value="ECO:0000318"/>
    <property type="project" value="GO_Central"/>
</dbReference>
<evidence type="ECO:0000256" key="9">
    <source>
        <dbReference type="ARBA" id="ARBA00023004"/>
    </source>
</evidence>
<feature type="binding site" description="axial binding residue" evidence="13">
    <location>
        <position position="231"/>
    </location>
    <ligand>
        <name>heme b</name>
        <dbReference type="ChEBI" id="CHEBI:60344"/>
    </ligand>
    <ligandPart>
        <name>Fe</name>
        <dbReference type="ChEBI" id="CHEBI:18248"/>
    </ligandPart>
</feature>
<dbReference type="GO" id="GO:0020037">
    <property type="term" value="F:heme binding"/>
    <property type="evidence" value="ECO:0007669"/>
    <property type="project" value="UniProtKB-UniRule"/>
</dbReference>
<reference evidence="19" key="3">
    <citation type="submission" date="2015-06" db="UniProtKB">
        <authorList>
            <consortium name="EnsemblPlants"/>
        </authorList>
    </citation>
    <scope>IDENTIFICATION</scope>
    <source>
        <strain evidence="19">cv. Jemalong A17</strain>
    </source>
</reference>
<keyword evidence="13 16" id="KW-0106">Calcium</keyword>
<dbReference type="GO" id="GO:0140825">
    <property type="term" value="F:lactoperoxidase activity"/>
    <property type="evidence" value="ECO:0007669"/>
    <property type="project" value="UniProtKB-EC"/>
</dbReference>
<keyword evidence="16" id="KW-0964">Secreted</keyword>
<comment type="cofactor">
    <cofactor evidence="13 16">
        <name>Ca(2+)</name>
        <dbReference type="ChEBI" id="CHEBI:29108"/>
    </cofactor>
    <text evidence="13 16">Binds 2 calcium ions per subunit.</text>
</comment>
<dbReference type="EnsemblPlants" id="KEH16560">
    <property type="protein sequence ID" value="KEH16560"/>
    <property type="gene ID" value="MTR_0147s0010"/>
</dbReference>
<dbReference type="Proteomes" id="UP000002051">
    <property type="component" value="Unassembled WGS sequence"/>
</dbReference>
<dbReference type="InterPro" id="IPR019794">
    <property type="entry name" value="Peroxidases_AS"/>
</dbReference>
<feature type="disulfide bond" evidence="15">
    <location>
        <begin position="238"/>
        <end position="270"/>
    </location>
</feature>
<evidence type="ECO:0000256" key="16">
    <source>
        <dbReference type="RuleBase" id="RU362060"/>
    </source>
</evidence>
<evidence type="ECO:0000256" key="8">
    <source>
        <dbReference type="ARBA" id="ARBA00023002"/>
    </source>
</evidence>
<dbReference type="STRING" id="3880.A0A072TSM6"/>
<evidence type="ECO:0000256" key="14">
    <source>
        <dbReference type="PIRSR" id="PIRSR600823-4"/>
    </source>
</evidence>
<feature type="disulfide bond" evidence="15">
    <location>
        <begin position="159"/>
        <end position="378"/>
    </location>
</feature>
<keyword evidence="7 13" id="KW-0479">Metal-binding</keyword>
<dbReference type="InterPro" id="IPR002016">
    <property type="entry name" value="Haem_peroxidase"/>
</dbReference>
<feature type="disulfide bond" evidence="15">
    <location>
        <begin position="86"/>
        <end position="153"/>
    </location>
</feature>
<comment type="catalytic activity">
    <reaction evidence="1 16">
        <text>2 a phenolic donor + H2O2 = 2 a phenolic radical donor + 2 H2O</text>
        <dbReference type="Rhea" id="RHEA:56136"/>
        <dbReference type="ChEBI" id="CHEBI:15377"/>
        <dbReference type="ChEBI" id="CHEBI:16240"/>
        <dbReference type="ChEBI" id="CHEBI:139520"/>
        <dbReference type="ChEBI" id="CHEBI:139521"/>
        <dbReference type="EC" id="1.11.1.7"/>
    </reaction>
</comment>
<dbReference type="PANTHER" id="PTHR31235">
    <property type="entry name" value="PEROXIDASE 25-RELATED"/>
    <property type="match status" value="1"/>
</dbReference>
<feature type="signal peptide" evidence="16">
    <location>
        <begin position="1"/>
        <end position="26"/>
    </location>
</feature>
<dbReference type="InterPro" id="IPR019793">
    <property type="entry name" value="Peroxidases_heam-ligand_BS"/>
</dbReference>
<feature type="active site" description="Proton acceptor" evidence="11">
    <location>
        <position position="117"/>
    </location>
</feature>
<feature type="binding site" evidence="13">
    <location>
        <position position="302"/>
    </location>
    <ligand>
        <name>Ca(2+)</name>
        <dbReference type="ChEBI" id="CHEBI:29108"/>
        <label>2</label>
    </ligand>
</feature>
<dbReference type="InterPro" id="IPR000823">
    <property type="entry name" value="Peroxidase_pln"/>
</dbReference>
<dbReference type="Gene3D" id="1.10.520.10">
    <property type="match status" value="1"/>
</dbReference>
<evidence type="ECO:0000256" key="15">
    <source>
        <dbReference type="PIRSR" id="PIRSR600823-5"/>
    </source>
</evidence>
<evidence type="ECO:0000256" key="7">
    <source>
        <dbReference type="ARBA" id="ARBA00022723"/>
    </source>
</evidence>
<dbReference type="GO" id="GO:0005576">
    <property type="term" value="C:extracellular region"/>
    <property type="evidence" value="ECO:0007669"/>
    <property type="project" value="UniProtKB-SubCell"/>
</dbReference>
<feature type="chain" id="PRO_5014483273" description="Peroxidase" evidence="16">
    <location>
        <begin position="27"/>
        <end position="381"/>
    </location>
</feature>
<proteinExistence type="inferred from homology"/>
<reference evidence="18 20" key="2">
    <citation type="journal article" date="2014" name="BMC Genomics">
        <title>An improved genome release (version Mt4.0) for the model legume Medicago truncatula.</title>
        <authorList>
            <person name="Tang H."/>
            <person name="Krishnakumar V."/>
            <person name="Bidwell S."/>
            <person name="Rosen B."/>
            <person name="Chan A."/>
            <person name="Zhou S."/>
            <person name="Gentzbittel L."/>
            <person name="Childs K.L."/>
            <person name="Yandell M."/>
            <person name="Gundlach H."/>
            <person name="Mayer K.F."/>
            <person name="Schwartz D.C."/>
            <person name="Town C.D."/>
        </authorList>
    </citation>
    <scope>GENOME REANNOTATION</scope>
    <source>
        <strain evidence="18">A17</strain>
        <strain evidence="19 20">cv. Jemalong A17</strain>
    </source>
</reference>
<feature type="binding site" evidence="13">
    <location>
        <position position="118"/>
    </location>
    <ligand>
        <name>Ca(2+)</name>
        <dbReference type="ChEBI" id="CHEBI:29108"/>
        <label>1</label>
    </ligand>
</feature>
<evidence type="ECO:0000256" key="5">
    <source>
        <dbReference type="ARBA" id="ARBA00022559"/>
    </source>
</evidence>
<dbReference type="HOGENOM" id="CLU_010543_0_3_1"/>
<evidence type="ECO:0000256" key="11">
    <source>
        <dbReference type="PIRSR" id="PIRSR600823-1"/>
    </source>
</evidence>
<dbReference type="GO" id="GO:0004601">
    <property type="term" value="F:peroxidase activity"/>
    <property type="evidence" value="ECO:0000318"/>
    <property type="project" value="GO_Central"/>
</dbReference>
<dbReference type="EMBL" id="KL402872">
    <property type="protein sequence ID" value="KEH16560.1"/>
    <property type="molecule type" value="Genomic_DNA"/>
</dbReference>
<evidence type="ECO:0000259" key="17">
    <source>
        <dbReference type="PROSITE" id="PS50873"/>
    </source>
</evidence>
<keyword evidence="10 15" id="KW-1015">Disulfide bond</keyword>
<dbReference type="PROSITE" id="PS00436">
    <property type="entry name" value="PEROXIDASE_2"/>
    <property type="match status" value="1"/>
</dbReference>
<dbReference type="Pfam" id="PF00141">
    <property type="entry name" value="peroxidase"/>
    <property type="match status" value="1"/>
</dbReference>
<evidence type="ECO:0000256" key="12">
    <source>
        <dbReference type="PIRSR" id="PIRSR600823-2"/>
    </source>
</evidence>
<dbReference type="CDD" id="cd00693">
    <property type="entry name" value="secretory_peroxidase"/>
    <property type="match status" value="1"/>
</dbReference>
<dbReference type="PRINTS" id="PR00461">
    <property type="entry name" value="PLPEROXIDASE"/>
</dbReference>
<dbReference type="InterPro" id="IPR033905">
    <property type="entry name" value="Secretory_peroxidase"/>
</dbReference>
<reference evidence="18 20" key="1">
    <citation type="journal article" date="2011" name="Nature">
        <title>The Medicago genome provides insight into the evolution of rhizobial symbioses.</title>
        <authorList>
            <person name="Young N.D."/>
            <person name="Debelle F."/>
            <person name="Oldroyd G.E."/>
            <person name="Geurts R."/>
            <person name="Cannon S.B."/>
            <person name="Udvardi M.K."/>
            <person name="Benedito V.A."/>
            <person name="Mayer K.F."/>
            <person name="Gouzy J."/>
            <person name="Schoof H."/>
            <person name="Van de Peer Y."/>
            <person name="Proost S."/>
            <person name="Cook D.R."/>
            <person name="Meyers B.C."/>
            <person name="Spannagl M."/>
            <person name="Cheung F."/>
            <person name="De Mita S."/>
            <person name="Krishnakumar V."/>
            <person name="Gundlach H."/>
            <person name="Zhou S."/>
            <person name="Mudge J."/>
            <person name="Bharti A.K."/>
            <person name="Murray J.D."/>
            <person name="Naoumkina M.A."/>
            <person name="Rosen B."/>
            <person name="Silverstein K.A."/>
            <person name="Tang H."/>
            <person name="Rombauts S."/>
            <person name="Zhao P.X."/>
            <person name="Zhou P."/>
            <person name="Barbe V."/>
            <person name="Bardou P."/>
            <person name="Bechner M."/>
            <person name="Bellec A."/>
            <person name="Berger A."/>
            <person name="Berges H."/>
            <person name="Bidwell S."/>
            <person name="Bisseling T."/>
            <person name="Choisne N."/>
            <person name="Couloux A."/>
            <person name="Denny R."/>
            <person name="Deshpande S."/>
            <person name="Dai X."/>
            <person name="Doyle J.J."/>
            <person name="Dudez A.M."/>
            <person name="Farmer A.D."/>
            <person name="Fouteau S."/>
            <person name="Franken C."/>
            <person name="Gibelin C."/>
            <person name="Gish J."/>
            <person name="Goldstein S."/>
            <person name="Gonzalez A.J."/>
            <person name="Green P.J."/>
            <person name="Hallab A."/>
            <person name="Hartog M."/>
            <person name="Hua A."/>
            <person name="Humphray S.J."/>
            <person name="Jeong D.H."/>
            <person name="Jing Y."/>
            <person name="Jocker A."/>
            <person name="Kenton S.M."/>
            <person name="Kim D.J."/>
            <person name="Klee K."/>
            <person name="Lai H."/>
            <person name="Lang C."/>
            <person name="Lin S."/>
            <person name="Macmil S.L."/>
            <person name="Magdelenat G."/>
            <person name="Matthews L."/>
            <person name="McCorrison J."/>
            <person name="Monaghan E.L."/>
            <person name="Mun J.H."/>
            <person name="Najar F.Z."/>
            <person name="Nicholson C."/>
            <person name="Noirot C."/>
            <person name="O'Bleness M."/>
            <person name="Paule C.R."/>
            <person name="Poulain J."/>
            <person name="Prion F."/>
            <person name="Qin B."/>
            <person name="Qu C."/>
            <person name="Retzel E.F."/>
            <person name="Riddle C."/>
            <person name="Sallet E."/>
            <person name="Samain S."/>
            <person name="Samson N."/>
            <person name="Sanders I."/>
            <person name="Saurat O."/>
            <person name="Scarpelli C."/>
            <person name="Schiex T."/>
            <person name="Segurens B."/>
            <person name="Severin A.J."/>
            <person name="Sherrier D.J."/>
            <person name="Shi R."/>
            <person name="Sims S."/>
            <person name="Singer S.R."/>
            <person name="Sinharoy S."/>
            <person name="Sterck L."/>
            <person name="Viollet A."/>
            <person name="Wang B.B."/>
            <person name="Wang K."/>
            <person name="Wang M."/>
            <person name="Wang X."/>
            <person name="Warfsmann J."/>
            <person name="Weissenbach J."/>
            <person name="White D.D."/>
            <person name="White J.D."/>
            <person name="Wiley G.B."/>
            <person name="Wincker P."/>
            <person name="Xing Y."/>
            <person name="Yang L."/>
            <person name="Yao Z."/>
            <person name="Ying F."/>
            <person name="Zhai J."/>
            <person name="Zhou L."/>
            <person name="Zuber A."/>
            <person name="Denarie J."/>
            <person name="Dixon R.A."/>
            <person name="May G.D."/>
            <person name="Schwartz D.C."/>
            <person name="Rogers J."/>
            <person name="Quetier F."/>
            <person name="Town C.D."/>
            <person name="Roe B.A."/>
        </authorList>
    </citation>
    <scope>NUCLEOTIDE SEQUENCE [LARGE SCALE GENOMIC DNA]</scope>
    <source>
        <strain evidence="18">A17</strain>
        <strain evidence="19 20">cv. Jemalong A17</strain>
    </source>
</reference>
<dbReference type="PROSITE" id="PS00435">
    <property type="entry name" value="PEROXIDASE_1"/>
    <property type="match status" value="1"/>
</dbReference>
<evidence type="ECO:0000313" key="20">
    <source>
        <dbReference type="Proteomes" id="UP000002051"/>
    </source>
</evidence>
<keyword evidence="5 16" id="KW-0575">Peroxidase</keyword>
<feature type="site" description="Transition state stabilizer" evidence="14">
    <location>
        <position position="113"/>
    </location>
</feature>
<evidence type="ECO:0000256" key="6">
    <source>
        <dbReference type="ARBA" id="ARBA00022617"/>
    </source>
</evidence>
<dbReference type="InterPro" id="IPR010255">
    <property type="entry name" value="Haem_peroxidase_sf"/>
</dbReference>
<comment type="similarity">
    <text evidence="16">Belongs to the peroxidase family. Classical plant (class III) peroxidase subfamily.</text>
</comment>
<feature type="domain" description="Plant heme peroxidase family profile" evidence="17">
    <location>
        <begin position="76"/>
        <end position="381"/>
    </location>
</feature>
<keyword evidence="6 16" id="KW-0349">Heme</keyword>
<keyword evidence="16" id="KW-0376">Hydrogen peroxide</keyword>
<dbReference type="GO" id="GO:0006950">
    <property type="term" value="P:response to stress"/>
    <property type="evidence" value="ECO:0000318"/>
    <property type="project" value="GO_Central"/>
</dbReference>
<feature type="binding site" evidence="12">
    <location>
        <position position="201"/>
    </location>
    <ligand>
        <name>substrate</name>
    </ligand>
</feature>
<comment type="similarity">
    <text evidence="3">Belongs to the peroxidase family. Ascorbate peroxidase subfamily.</text>
</comment>
<dbReference type="SUPFAM" id="SSF48113">
    <property type="entry name" value="Heme-dependent peroxidases"/>
    <property type="match status" value="1"/>
</dbReference>
<dbReference type="GO" id="GO:0042744">
    <property type="term" value="P:hydrogen peroxide catabolic process"/>
    <property type="evidence" value="ECO:0007669"/>
    <property type="project" value="UniProtKB-KW"/>
</dbReference>
<gene>
    <name evidence="18" type="ORF">MTR_0147s0010</name>
</gene>
<dbReference type="AlphaFoldDB" id="A0A072TSM6"/>
<keyword evidence="8 16" id="KW-0560">Oxidoreductase</keyword>
<evidence type="ECO:0000256" key="10">
    <source>
        <dbReference type="ARBA" id="ARBA00023157"/>
    </source>
</evidence>
<keyword evidence="16" id="KW-0732">Signal</keyword>
<sequence>MAPPLILPKLILLILVLCLLFQHKNHNKNTNSNANTFNSINIVPIHSFSSFPVSLSAINNSHVSESSSSDSSSNFLLEYDFYRDSCPHAEHIVRSTLHLLYKTNPALVPALIRLVFHDCFIQVHFSLERFTSNDSLKGFDVIETIKAKLEEACPGVVSCADILVLAARDSVVLAGGPFYPLNPGRRDGSNSFADIATDELPSPYADLTQTRASFKSRGFDEREMVTLLGAHSIGVIPCKFFENCLYNFSGTNEPDPSLDTQFLNVLRSKCNETDALSTSASAYSSHASPSSLVEEQQEITTDSGESLSNFGTLYYRRLLQGKGILYEDQQLMEGEKTRYWVQYASNRTLFHQDFALAMMKLSDLRVLTKPMGQIRCSCSKV</sequence>
<dbReference type="GO" id="GO:0046872">
    <property type="term" value="F:metal ion binding"/>
    <property type="evidence" value="ECO:0007669"/>
    <property type="project" value="UniProtKB-UniRule"/>
</dbReference>
<evidence type="ECO:0000256" key="3">
    <source>
        <dbReference type="ARBA" id="ARBA00006873"/>
    </source>
</evidence>
<keyword evidence="9 13" id="KW-0408">Iron</keyword>
<dbReference type="EC" id="1.11.1.7" evidence="4 16"/>
<comment type="subcellular location">
    <subcellularLocation>
        <location evidence="16">Secreted</location>
    </subcellularLocation>
</comment>
<accession>A0A072TSM6</accession>
<dbReference type="GO" id="GO:0006979">
    <property type="term" value="P:response to oxidative stress"/>
    <property type="evidence" value="ECO:0007669"/>
    <property type="project" value="UniProtKB-UniRule"/>
</dbReference>
<evidence type="ECO:0000256" key="1">
    <source>
        <dbReference type="ARBA" id="ARBA00000189"/>
    </source>
</evidence>
<dbReference type="eggNOG" id="ENOG502QSS8">
    <property type="taxonomic scope" value="Eukaryota"/>
</dbReference>
<protein>
    <recommendedName>
        <fullName evidence="4 16">Peroxidase</fullName>
        <ecNumber evidence="4 16">1.11.1.7</ecNumber>
    </recommendedName>
</protein>